<feature type="binding site" evidence="4">
    <location>
        <position position="148"/>
    </location>
    <ligand>
        <name>Mn(2+)</name>
        <dbReference type="ChEBI" id="CHEBI:29035"/>
        <label>1</label>
    </ligand>
</feature>
<dbReference type="EMBL" id="JAGSND010000006">
    <property type="protein sequence ID" value="MBR0598396.1"/>
    <property type="molecule type" value="Genomic_DNA"/>
</dbReference>
<evidence type="ECO:0000256" key="5">
    <source>
        <dbReference type="RuleBase" id="RU003684"/>
    </source>
</evidence>
<feature type="binding site" evidence="4">
    <location>
        <position position="237"/>
    </location>
    <ligand>
        <name>Mn(2+)</name>
        <dbReference type="ChEBI" id="CHEBI:29035"/>
        <label>1</label>
    </ligand>
</feature>
<feature type="binding site" evidence="4">
    <location>
        <position position="146"/>
    </location>
    <ligand>
        <name>Mn(2+)</name>
        <dbReference type="ChEBI" id="CHEBI:29035"/>
        <label>1</label>
    </ligand>
</feature>
<name>A0A8J7W3G3_9FIRM</name>
<keyword evidence="7" id="KW-1185">Reference proteome</keyword>
<evidence type="ECO:0000256" key="1">
    <source>
        <dbReference type="ARBA" id="ARBA00009227"/>
    </source>
</evidence>
<accession>A0A8J7W3G3</accession>
<reference evidence="6" key="1">
    <citation type="submission" date="2021-04" db="EMBL/GenBank/DDBJ databases">
        <title>Sinoanaerobacter chloroacetimidivorans sp. nov., an obligate anaerobic bacterium isolated from anaerobic sludge.</title>
        <authorList>
            <person name="Bao Y."/>
        </authorList>
    </citation>
    <scope>NUCLEOTIDE SEQUENCE</scope>
    <source>
        <strain evidence="6">BAD-6</strain>
    </source>
</reference>
<gene>
    <name evidence="6" type="primary">speB</name>
    <name evidence="6" type="ORF">KCX82_10955</name>
</gene>
<dbReference type="PANTHER" id="PTHR11358:SF26">
    <property type="entry name" value="GUANIDINO ACID HYDROLASE, MITOCHONDRIAL"/>
    <property type="match status" value="1"/>
</dbReference>
<dbReference type="PANTHER" id="PTHR11358">
    <property type="entry name" value="ARGINASE/AGMATINASE"/>
    <property type="match status" value="1"/>
</dbReference>
<dbReference type="RefSeq" id="WP_227018521.1">
    <property type="nucleotide sequence ID" value="NZ_JAGSND010000006.1"/>
</dbReference>
<dbReference type="InterPro" id="IPR023696">
    <property type="entry name" value="Ureohydrolase_dom_sf"/>
</dbReference>
<feature type="binding site" evidence="4">
    <location>
        <position position="239"/>
    </location>
    <ligand>
        <name>Mn(2+)</name>
        <dbReference type="ChEBI" id="CHEBI:29035"/>
        <label>1</label>
    </ligand>
</feature>
<protein>
    <submittedName>
        <fullName evidence="6">Agmatinase</fullName>
        <ecNumber evidence="6">3.5.3.11</ecNumber>
    </submittedName>
</protein>
<keyword evidence="2 4" id="KW-0479">Metal-binding</keyword>
<dbReference type="GO" id="GO:0046872">
    <property type="term" value="F:metal ion binding"/>
    <property type="evidence" value="ECO:0007669"/>
    <property type="project" value="UniProtKB-KW"/>
</dbReference>
<feature type="binding site" evidence="4">
    <location>
        <position position="150"/>
    </location>
    <ligand>
        <name>Mn(2+)</name>
        <dbReference type="ChEBI" id="CHEBI:29035"/>
        <label>1</label>
    </ligand>
</feature>
<evidence type="ECO:0000313" key="6">
    <source>
        <dbReference type="EMBL" id="MBR0598396.1"/>
    </source>
</evidence>
<dbReference type="InterPro" id="IPR006035">
    <property type="entry name" value="Ureohydrolase"/>
</dbReference>
<proteinExistence type="inferred from homology"/>
<dbReference type="EC" id="3.5.3.11" evidence="6"/>
<evidence type="ECO:0000256" key="2">
    <source>
        <dbReference type="ARBA" id="ARBA00022723"/>
    </source>
</evidence>
<organism evidence="6 7">
    <name type="scientific">Sinanaerobacter chloroacetimidivorans</name>
    <dbReference type="NCBI Taxonomy" id="2818044"/>
    <lineage>
        <taxon>Bacteria</taxon>
        <taxon>Bacillati</taxon>
        <taxon>Bacillota</taxon>
        <taxon>Clostridia</taxon>
        <taxon>Peptostreptococcales</taxon>
        <taxon>Anaerovoracaceae</taxon>
        <taxon>Sinanaerobacter</taxon>
    </lineage>
</organism>
<dbReference type="GO" id="GO:0008783">
    <property type="term" value="F:agmatinase activity"/>
    <property type="evidence" value="ECO:0007669"/>
    <property type="project" value="UniProtKB-EC"/>
</dbReference>
<dbReference type="SUPFAM" id="SSF52768">
    <property type="entry name" value="Arginase/deacetylase"/>
    <property type="match status" value="1"/>
</dbReference>
<evidence type="ECO:0000256" key="4">
    <source>
        <dbReference type="PIRSR" id="PIRSR036979-1"/>
    </source>
</evidence>
<dbReference type="AlphaFoldDB" id="A0A8J7W3G3"/>
<sequence length="316" mass="34739">MKYQPPSASAAPRFAGIKTFMRLPHVKTTEDVDFAILGIPFDTGCCYKNGARFGPGAIRESSTLMRNFSMNLNVNIFDYLSGIDYGDLDITPGYILESYKQIEEGLKPLLDAGVLPVAMGGDHSITLAELRAIAKKHGPVALVHFDSHLDTWDQYWGQKYAHGTPFRRACEEGLIDTKHSIQVGIRGSQYGPEDVQGSVDLGFEVLTANELHEIGIAEAGKRIRERVQDAKVFLSFDIDFVDPSCAPGTGTIEIGGFTGHQTLCLVREMKNLNFIGMDLVEVLPTIDPAGITAYMAANIMHEFISILALQRKDGKR</sequence>
<evidence type="ECO:0000256" key="3">
    <source>
        <dbReference type="ARBA" id="ARBA00022801"/>
    </source>
</evidence>
<comment type="similarity">
    <text evidence="1">Belongs to the arginase family. Agmatinase subfamily.</text>
</comment>
<comment type="caution">
    <text evidence="6">The sequence shown here is derived from an EMBL/GenBank/DDBJ whole genome shotgun (WGS) entry which is preliminary data.</text>
</comment>
<dbReference type="PIRSF" id="PIRSF036979">
    <property type="entry name" value="Arginase"/>
    <property type="match status" value="1"/>
</dbReference>
<keyword evidence="3 5" id="KW-0378">Hydrolase</keyword>
<dbReference type="InterPro" id="IPR005925">
    <property type="entry name" value="Agmatinase-rel"/>
</dbReference>
<dbReference type="NCBIfam" id="TIGR01230">
    <property type="entry name" value="agmatinase"/>
    <property type="match status" value="1"/>
</dbReference>
<reference evidence="6" key="2">
    <citation type="submission" date="2021-04" db="EMBL/GenBank/DDBJ databases">
        <authorList>
            <person name="Liu J."/>
        </authorList>
    </citation>
    <scope>NUCLEOTIDE SEQUENCE</scope>
    <source>
        <strain evidence="6">BAD-6</strain>
    </source>
</reference>
<evidence type="ECO:0000313" key="7">
    <source>
        <dbReference type="Proteomes" id="UP000675664"/>
    </source>
</evidence>
<dbReference type="PROSITE" id="PS01053">
    <property type="entry name" value="ARGINASE_1"/>
    <property type="match status" value="1"/>
</dbReference>
<keyword evidence="4" id="KW-0464">Manganese</keyword>
<dbReference type="CDD" id="cd11592">
    <property type="entry name" value="Agmatinase_PAH"/>
    <property type="match status" value="1"/>
</dbReference>
<dbReference type="Gene3D" id="3.40.800.10">
    <property type="entry name" value="Ureohydrolase domain"/>
    <property type="match status" value="1"/>
</dbReference>
<dbReference type="GO" id="GO:0033389">
    <property type="term" value="P:putrescine biosynthetic process from arginine, via agmatine"/>
    <property type="evidence" value="ECO:0007669"/>
    <property type="project" value="TreeGrafter"/>
</dbReference>
<dbReference type="Proteomes" id="UP000675664">
    <property type="component" value="Unassembled WGS sequence"/>
</dbReference>
<dbReference type="PROSITE" id="PS51409">
    <property type="entry name" value="ARGINASE_2"/>
    <property type="match status" value="1"/>
</dbReference>
<dbReference type="InterPro" id="IPR020855">
    <property type="entry name" value="Ureohydrolase_Mn_BS"/>
</dbReference>
<dbReference type="Pfam" id="PF00491">
    <property type="entry name" value="Arginase"/>
    <property type="match status" value="1"/>
</dbReference>
<comment type="cofactor">
    <cofactor evidence="4">
        <name>Mn(2+)</name>
        <dbReference type="ChEBI" id="CHEBI:29035"/>
    </cofactor>
    <text evidence="4">Binds 2 manganese ions per subunit.</text>
</comment>
<feature type="binding site" evidence="4">
    <location>
        <position position="123"/>
    </location>
    <ligand>
        <name>Mn(2+)</name>
        <dbReference type="ChEBI" id="CHEBI:29035"/>
        <label>1</label>
    </ligand>
</feature>